<evidence type="ECO:0000313" key="1">
    <source>
        <dbReference type="EMBL" id="TMQ76616.1"/>
    </source>
</evidence>
<reference evidence="1 2" key="1">
    <citation type="submission" date="2019-04" db="EMBL/GenBank/DDBJ databases">
        <title>A novel phosphate-accumulating bacterium identified in bioreactor for phosphate removal from wastewater.</title>
        <authorList>
            <person name="Kotlyarov R.Y."/>
            <person name="Beletsky A.V."/>
            <person name="Kallistova A.Y."/>
            <person name="Dorofeev A.G."/>
            <person name="Nikolaev Y.Y."/>
            <person name="Pimenov N.V."/>
            <person name="Ravin N.V."/>
            <person name="Mardanov A.V."/>
        </authorList>
    </citation>
    <scope>NUCLEOTIDE SEQUENCE [LARGE SCALE GENOMIC DNA]</scope>
    <source>
        <strain evidence="1 2">Bin19</strain>
    </source>
</reference>
<proteinExistence type="predicted"/>
<accession>A0A5S4EMN3</accession>
<name>A0A5S4EMN3_9PROT</name>
<dbReference type="AlphaFoldDB" id="A0A5S4EMN3"/>
<keyword evidence="2" id="KW-1185">Reference proteome</keyword>
<protein>
    <submittedName>
        <fullName evidence="1">Uncharacterized protein</fullName>
    </submittedName>
</protein>
<organism evidence="1 2">
    <name type="scientific">Candidatus Accumulibacter phosphatis</name>
    <dbReference type="NCBI Taxonomy" id="327160"/>
    <lineage>
        <taxon>Bacteria</taxon>
        <taxon>Pseudomonadati</taxon>
        <taxon>Pseudomonadota</taxon>
        <taxon>Betaproteobacteria</taxon>
        <taxon>Candidatus Accumulibacter</taxon>
    </lineage>
</organism>
<evidence type="ECO:0000313" key="2">
    <source>
        <dbReference type="Proteomes" id="UP000306324"/>
    </source>
</evidence>
<dbReference type="RefSeq" id="WP_281289587.1">
    <property type="nucleotide sequence ID" value="NZ_SWAD01000045.1"/>
</dbReference>
<sequence length="43" mass="4859">MTQRSPSLSAARLRMQEARLTAGFDGWNLPFQQPQAYSNSMIT</sequence>
<gene>
    <name evidence="1" type="ORF">ACCUM_4115</name>
</gene>
<dbReference type="Proteomes" id="UP000306324">
    <property type="component" value="Unassembled WGS sequence"/>
</dbReference>
<comment type="caution">
    <text evidence="1">The sequence shown here is derived from an EMBL/GenBank/DDBJ whole genome shotgun (WGS) entry which is preliminary data.</text>
</comment>
<dbReference type="EMBL" id="SWAD01000045">
    <property type="protein sequence ID" value="TMQ76616.1"/>
    <property type="molecule type" value="Genomic_DNA"/>
</dbReference>